<reference evidence="2 3" key="1">
    <citation type="journal article" date="2016" name="Environ. Microbiol.">
        <title>Genomic resolution of a cold subsurface aquifer community provides metabolic insights for novel microbes adapted to high CO concentrations.</title>
        <authorList>
            <person name="Probst A.J."/>
            <person name="Castelle C.J."/>
            <person name="Singh A."/>
            <person name="Brown C.T."/>
            <person name="Anantharaman K."/>
            <person name="Sharon I."/>
            <person name="Hug L.A."/>
            <person name="Burstein D."/>
            <person name="Emerson J.B."/>
            <person name="Thomas B.C."/>
            <person name="Banfield J.F."/>
        </authorList>
    </citation>
    <scope>NUCLEOTIDE SEQUENCE [LARGE SCALE GENOMIC DNA]</scope>
    <source>
        <strain evidence="2">CG2_30_40_21</strain>
    </source>
</reference>
<dbReference type="EMBL" id="MNYI01000100">
    <property type="protein sequence ID" value="OIP40923.1"/>
    <property type="molecule type" value="Genomic_DNA"/>
</dbReference>
<name>A0A1J5DZW1_9BACT</name>
<dbReference type="AlphaFoldDB" id="A0A1J5DZW1"/>
<proteinExistence type="predicted"/>
<evidence type="ECO:0000313" key="2">
    <source>
        <dbReference type="EMBL" id="OIP40923.1"/>
    </source>
</evidence>
<comment type="caution">
    <text evidence="2">The sequence shown here is derived from an EMBL/GenBank/DDBJ whole genome shotgun (WGS) entry which is preliminary data.</text>
</comment>
<feature type="transmembrane region" description="Helical" evidence="1">
    <location>
        <begin position="130"/>
        <end position="154"/>
    </location>
</feature>
<feature type="transmembrane region" description="Helical" evidence="1">
    <location>
        <begin position="214"/>
        <end position="242"/>
    </location>
</feature>
<feature type="transmembrane region" description="Helical" evidence="1">
    <location>
        <begin position="174"/>
        <end position="202"/>
    </location>
</feature>
<accession>A0A1J5DZW1</accession>
<keyword evidence="1" id="KW-0812">Transmembrane</keyword>
<sequence>MKESFTDKLFFCGEVWKVSFKSMWQCPAIFLPFAIITLCELLLLVVLLLSPHPILEPLLCPPIRKFFGEMFLHYPYNFSLLPTLFEYVSLPLTLLLMPLMCAVTVGMVARSVNGKKASFGKNLGLGMKKYMSSLSLWIIVLIIYIGIFLFLKFLALQCYPPAMAKVLHIPSWRMFTICQYLSLFICLLVEPFLAYSIPVLILEKKKLFSAIKEGLIVGWSLYLPTLVLIAIPTLLGACLVLVKQKMLSFFINLLPESVLGVMVGGFILTLFIGVLITTSLTALFLIKRQD</sequence>
<evidence type="ECO:0000313" key="3">
    <source>
        <dbReference type="Proteomes" id="UP000183085"/>
    </source>
</evidence>
<organism evidence="2 3">
    <name type="scientific">Candidatus Desantisbacteria bacterium CG2_30_40_21</name>
    <dbReference type="NCBI Taxonomy" id="1817895"/>
    <lineage>
        <taxon>Bacteria</taxon>
        <taxon>Candidatus Desantisiibacteriota</taxon>
    </lineage>
</organism>
<evidence type="ECO:0000256" key="1">
    <source>
        <dbReference type="SAM" id="Phobius"/>
    </source>
</evidence>
<evidence type="ECO:0008006" key="4">
    <source>
        <dbReference type="Google" id="ProtNLM"/>
    </source>
</evidence>
<keyword evidence="1" id="KW-0472">Membrane</keyword>
<feature type="transmembrane region" description="Helical" evidence="1">
    <location>
        <begin position="29"/>
        <end position="49"/>
    </location>
</feature>
<feature type="transmembrane region" description="Helical" evidence="1">
    <location>
        <begin position="87"/>
        <end position="109"/>
    </location>
</feature>
<feature type="transmembrane region" description="Helical" evidence="1">
    <location>
        <begin position="262"/>
        <end position="286"/>
    </location>
</feature>
<protein>
    <recommendedName>
        <fullName evidence="4">Glycerophosphoryl diester phosphodiesterase membrane domain-containing protein</fullName>
    </recommendedName>
</protein>
<dbReference type="STRING" id="1817895.AUJ95_03985"/>
<dbReference type="Proteomes" id="UP000183085">
    <property type="component" value="Unassembled WGS sequence"/>
</dbReference>
<gene>
    <name evidence="2" type="ORF">AUJ95_03985</name>
</gene>
<keyword evidence="1" id="KW-1133">Transmembrane helix</keyword>